<evidence type="ECO:0000313" key="2">
    <source>
        <dbReference type="EMBL" id="RRD03220.1"/>
    </source>
</evidence>
<comment type="caution">
    <text evidence="2">The sequence shown here is derived from an EMBL/GenBank/DDBJ whole genome shotgun (WGS) entry which is preliminary data.</text>
</comment>
<accession>A0A3P1T1E6</accession>
<reference evidence="2 3" key="1">
    <citation type="submission" date="2018-11" db="EMBL/GenBank/DDBJ databases">
        <title>Genomes From Bacteria Associated with the Canine Oral Cavity: a Test Case for Automated Genome-Based Taxonomic Assignment.</title>
        <authorList>
            <person name="Coil D.A."/>
            <person name="Jospin G."/>
            <person name="Darling A.E."/>
            <person name="Wallis C."/>
            <person name="Davis I.J."/>
            <person name="Harris S."/>
            <person name="Eisen J.A."/>
            <person name="Holcombe L.J."/>
            <person name="O'Flynn C."/>
        </authorList>
    </citation>
    <scope>NUCLEOTIDE SEQUENCE [LARGE SCALE GENOMIC DNA]</scope>
    <source>
        <strain evidence="2 3">OH887_COT-365</strain>
    </source>
</reference>
<evidence type="ECO:0000313" key="3">
    <source>
        <dbReference type="Proteomes" id="UP000280819"/>
    </source>
</evidence>
<feature type="chain" id="PRO_5038969851" evidence="1">
    <location>
        <begin position="26"/>
        <end position="415"/>
    </location>
</feature>
<gene>
    <name evidence="2" type="ORF">EII34_15040</name>
</gene>
<dbReference type="InterPro" id="IPR027417">
    <property type="entry name" value="P-loop_NTPase"/>
</dbReference>
<dbReference type="AlphaFoldDB" id="A0A3P1T1E6"/>
<keyword evidence="1" id="KW-0732">Signal</keyword>
<dbReference type="EMBL" id="RQZG01000025">
    <property type="protein sequence ID" value="RRD03220.1"/>
    <property type="molecule type" value="Genomic_DNA"/>
</dbReference>
<sequence>MSIPRQAGKTYLVAAMVFAHCLIHAGSTVAWTAHHNKVMLEVFDSLKAVAGQPGVAPRVAKINSSAENRSIRFVNGSRIVMAARESGALRGVAKVSILVLDEAQILTSNAMSDMLPTQNQAAHPLTIMLGTPPRPKDPGEVFTAQRDAALAASKAGEPLEEATWIEFSAPADCETDDKEAWRKANPSYPKRTPLRAIRKLRRALTEDHFRREALGIWDDLSTPAVIPPHIWKGLADDRSKALSKLVLAIDVSPNREQAAVALAGLRDDELVHVELDESREGTGWIVDHVAARCAKNSIAAVVVDARSPASSLVRALRKAKIRVVTTNTDEMTDACADLVDACMNNELRHIAQPQLTLALNNARKRSIGERWAWNRKTAESDITPIVAATLAHWGVLSRKVRNTAAQRTGRRVMVL</sequence>
<name>A0A3P1T1E6_9ACTN</name>
<evidence type="ECO:0000256" key="1">
    <source>
        <dbReference type="SAM" id="SignalP"/>
    </source>
</evidence>
<organism evidence="2 3">
    <name type="scientific">Arachnia propionica</name>
    <dbReference type="NCBI Taxonomy" id="1750"/>
    <lineage>
        <taxon>Bacteria</taxon>
        <taxon>Bacillati</taxon>
        <taxon>Actinomycetota</taxon>
        <taxon>Actinomycetes</taxon>
        <taxon>Propionibacteriales</taxon>
        <taxon>Propionibacteriaceae</taxon>
        <taxon>Arachnia</taxon>
    </lineage>
</organism>
<dbReference type="Gene3D" id="3.40.50.300">
    <property type="entry name" value="P-loop containing nucleotide triphosphate hydrolases"/>
    <property type="match status" value="1"/>
</dbReference>
<feature type="signal peptide" evidence="1">
    <location>
        <begin position="1"/>
        <end position="25"/>
    </location>
</feature>
<dbReference type="Proteomes" id="UP000280819">
    <property type="component" value="Unassembled WGS sequence"/>
</dbReference>
<dbReference type="RefSeq" id="WP_124845988.1">
    <property type="nucleotide sequence ID" value="NZ_RQZG01000025.1"/>
</dbReference>
<dbReference type="OrthoDB" id="3188010at2"/>
<protein>
    <submittedName>
        <fullName evidence="2">Terminase</fullName>
    </submittedName>
</protein>
<proteinExistence type="predicted"/>